<accession>A0A1M7A2Y0</accession>
<dbReference type="STRING" id="1419482.SAMN05444266_10397"/>
<name>A0A1M7A2Y0_9BACT</name>
<proteinExistence type="predicted"/>
<keyword evidence="1" id="KW-0812">Transmembrane</keyword>
<keyword evidence="1" id="KW-1133">Transmembrane helix</keyword>
<keyword evidence="3" id="KW-1185">Reference proteome</keyword>
<sequence>MTQPDNSENFVPRGAIAFFAFLIALGLIIWFGIYFLMLDRV</sequence>
<organism evidence="2 3">
    <name type="scientific">Chitinophaga jiangningensis</name>
    <dbReference type="NCBI Taxonomy" id="1419482"/>
    <lineage>
        <taxon>Bacteria</taxon>
        <taxon>Pseudomonadati</taxon>
        <taxon>Bacteroidota</taxon>
        <taxon>Chitinophagia</taxon>
        <taxon>Chitinophagales</taxon>
        <taxon>Chitinophagaceae</taxon>
        <taxon>Chitinophaga</taxon>
    </lineage>
</organism>
<evidence type="ECO:0000256" key="1">
    <source>
        <dbReference type="SAM" id="Phobius"/>
    </source>
</evidence>
<dbReference type="AlphaFoldDB" id="A0A1M7A2Y0"/>
<dbReference type="InterPro" id="IPR012538">
    <property type="entry name" value="Cyt_c_oxidase_su2a"/>
</dbReference>
<protein>
    <submittedName>
        <fullName evidence="2">Cytochrome c oxidase subunit IIa family protein</fullName>
    </submittedName>
</protein>
<dbReference type="EMBL" id="FRBL01000003">
    <property type="protein sequence ID" value="SHL36893.1"/>
    <property type="molecule type" value="Genomic_DNA"/>
</dbReference>
<keyword evidence="1" id="KW-0472">Membrane</keyword>
<evidence type="ECO:0000313" key="2">
    <source>
        <dbReference type="EMBL" id="SHL36893.1"/>
    </source>
</evidence>
<gene>
    <name evidence="2" type="ORF">SAMN05444266_10397</name>
</gene>
<dbReference type="RefSeq" id="WP_143159870.1">
    <property type="nucleotide sequence ID" value="NZ_FRBL01000003.1"/>
</dbReference>
<dbReference type="Pfam" id="PF08113">
    <property type="entry name" value="CoxIIa"/>
    <property type="match status" value="1"/>
</dbReference>
<evidence type="ECO:0000313" key="3">
    <source>
        <dbReference type="Proteomes" id="UP000184420"/>
    </source>
</evidence>
<dbReference type="Proteomes" id="UP000184420">
    <property type="component" value="Unassembled WGS sequence"/>
</dbReference>
<feature type="transmembrane region" description="Helical" evidence="1">
    <location>
        <begin position="15"/>
        <end position="37"/>
    </location>
</feature>
<reference evidence="2 3" key="1">
    <citation type="submission" date="2016-11" db="EMBL/GenBank/DDBJ databases">
        <authorList>
            <person name="Jaros S."/>
            <person name="Januszkiewicz K."/>
            <person name="Wedrychowicz H."/>
        </authorList>
    </citation>
    <scope>NUCLEOTIDE SEQUENCE [LARGE SCALE GENOMIC DNA]</scope>
    <source>
        <strain evidence="2 3">DSM 27406</strain>
    </source>
</reference>